<protein>
    <submittedName>
        <fullName evidence="1">Uncharacterized protein</fullName>
    </submittedName>
</protein>
<comment type="caution">
    <text evidence="1">The sequence shown here is derived from an EMBL/GenBank/DDBJ whole genome shotgun (WGS) entry which is preliminary data.</text>
</comment>
<proteinExistence type="predicted"/>
<keyword evidence="2" id="KW-1185">Reference proteome</keyword>
<sequence length="106" mass="11872">MARDQHQRKRVGQQDMIAVIEGETTSIYSIRAHLDLHPPLPVHLPRGSRTSVEDRVVRAIEHQALNPRPLLHRASSGEGVNRGGKENLFYALVGLHVLEVSWDVAI</sequence>
<feature type="non-terminal residue" evidence="1">
    <location>
        <position position="106"/>
    </location>
</feature>
<dbReference type="Proteomes" id="UP000823775">
    <property type="component" value="Unassembled WGS sequence"/>
</dbReference>
<name>A0ABS8UWJ9_DATST</name>
<gene>
    <name evidence="1" type="ORF">HAX54_022521</name>
</gene>
<reference evidence="1 2" key="1">
    <citation type="journal article" date="2021" name="BMC Genomics">
        <title>Datura genome reveals duplications of psychoactive alkaloid biosynthetic genes and high mutation rate following tissue culture.</title>
        <authorList>
            <person name="Rajewski A."/>
            <person name="Carter-House D."/>
            <person name="Stajich J."/>
            <person name="Litt A."/>
        </authorList>
    </citation>
    <scope>NUCLEOTIDE SEQUENCE [LARGE SCALE GENOMIC DNA]</scope>
    <source>
        <strain evidence="1">AR-01</strain>
    </source>
</reference>
<evidence type="ECO:0000313" key="1">
    <source>
        <dbReference type="EMBL" id="MCD9638515.1"/>
    </source>
</evidence>
<dbReference type="EMBL" id="JACEIK010002718">
    <property type="protein sequence ID" value="MCD9638515.1"/>
    <property type="molecule type" value="Genomic_DNA"/>
</dbReference>
<evidence type="ECO:0000313" key="2">
    <source>
        <dbReference type="Proteomes" id="UP000823775"/>
    </source>
</evidence>
<accession>A0ABS8UWJ9</accession>
<organism evidence="1 2">
    <name type="scientific">Datura stramonium</name>
    <name type="common">Jimsonweed</name>
    <name type="synonym">Common thornapple</name>
    <dbReference type="NCBI Taxonomy" id="4076"/>
    <lineage>
        <taxon>Eukaryota</taxon>
        <taxon>Viridiplantae</taxon>
        <taxon>Streptophyta</taxon>
        <taxon>Embryophyta</taxon>
        <taxon>Tracheophyta</taxon>
        <taxon>Spermatophyta</taxon>
        <taxon>Magnoliopsida</taxon>
        <taxon>eudicotyledons</taxon>
        <taxon>Gunneridae</taxon>
        <taxon>Pentapetalae</taxon>
        <taxon>asterids</taxon>
        <taxon>lamiids</taxon>
        <taxon>Solanales</taxon>
        <taxon>Solanaceae</taxon>
        <taxon>Solanoideae</taxon>
        <taxon>Datureae</taxon>
        <taxon>Datura</taxon>
    </lineage>
</organism>